<feature type="domain" description="Major facilitator superfamily (MFS) profile" evidence="8">
    <location>
        <begin position="46"/>
        <end position="578"/>
    </location>
</feature>
<feature type="transmembrane region" description="Helical" evidence="7">
    <location>
        <begin position="46"/>
        <end position="72"/>
    </location>
</feature>
<evidence type="ECO:0000256" key="4">
    <source>
        <dbReference type="ARBA" id="ARBA00022989"/>
    </source>
</evidence>
<feature type="transmembrane region" description="Helical" evidence="7">
    <location>
        <begin position="259"/>
        <end position="285"/>
    </location>
</feature>
<keyword evidence="3 7" id="KW-0812">Transmembrane</keyword>
<dbReference type="GO" id="GO:0022857">
    <property type="term" value="F:transmembrane transporter activity"/>
    <property type="evidence" value="ECO:0007669"/>
    <property type="project" value="InterPro"/>
</dbReference>
<feature type="transmembrane region" description="Helical" evidence="7">
    <location>
        <begin position="168"/>
        <end position="192"/>
    </location>
</feature>
<gene>
    <name evidence="9" type="ORF">H9932_09530</name>
</gene>
<comment type="caution">
    <text evidence="9">The sequence shown here is derived from an EMBL/GenBank/DDBJ whole genome shotgun (WGS) entry which is preliminary data.</text>
</comment>
<evidence type="ECO:0000256" key="7">
    <source>
        <dbReference type="SAM" id="Phobius"/>
    </source>
</evidence>
<organism evidence="9 10">
    <name type="scientific">Candidatus Brachybacterium intestinipullorum</name>
    <dbReference type="NCBI Taxonomy" id="2838512"/>
    <lineage>
        <taxon>Bacteria</taxon>
        <taxon>Bacillati</taxon>
        <taxon>Actinomycetota</taxon>
        <taxon>Actinomycetes</taxon>
        <taxon>Micrococcales</taxon>
        <taxon>Dermabacteraceae</taxon>
        <taxon>Brachybacterium</taxon>
    </lineage>
</organism>
<dbReference type="Proteomes" id="UP000823854">
    <property type="component" value="Unassembled WGS sequence"/>
</dbReference>
<dbReference type="Pfam" id="PF07690">
    <property type="entry name" value="MFS_1"/>
    <property type="match status" value="1"/>
</dbReference>
<evidence type="ECO:0000313" key="10">
    <source>
        <dbReference type="Proteomes" id="UP000823854"/>
    </source>
</evidence>
<feature type="transmembrane region" description="Helical" evidence="7">
    <location>
        <begin position="554"/>
        <end position="573"/>
    </location>
</feature>
<feature type="transmembrane region" description="Helical" evidence="7">
    <location>
        <begin position="413"/>
        <end position="433"/>
    </location>
</feature>
<dbReference type="AlphaFoldDB" id="A0A9D2Q2W4"/>
<evidence type="ECO:0000256" key="2">
    <source>
        <dbReference type="ARBA" id="ARBA00022448"/>
    </source>
</evidence>
<feature type="transmembrane region" description="Helical" evidence="7">
    <location>
        <begin position="137"/>
        <end position="156"/>
    </location>
</feature>
<dbReference type="SUPFAM" id="SSF103473">
    <property type="entry name" value="MFS general substrate transporter"/>
    <property type="match status" value="2"/>
</dbReference>
<evidence type="ECO:0000259" key="8">
    <source>
        <dbReference type="PROSITE" id="PS50850"/>
    </source>
</evidence>
<dbReference type="Gene3D" id="1.20.1720.10">
    <property type="entry name" value="Multidrug resistance protein D"/>
    <property type="match status" value="2"/>
</dbReference>
<feature type="transmembrane region" description="Helical" evidence="7">
    <location>
        <begin position="112"/>
        <end position="131"/>
    </location>
</feature>
<proteinExistence type="predicted"/>
<sequence length="587" mass="58258">MTTPSPSRHGATAEAATPSPSSASTTPDHAAPSAALSTPDPHRWKALGVLAAGLALIVIDGSIVAVSLPTIISDLSLDLTDAQWVTTSYAVVLSALLLIAGRLGDRLGRRRLLIAGVGVFVLASVLAALSSSGGTLIAARLLQGVGGAAILPSTLSSVNATFRGRERAAAFGVWGAVMAGAAALGPLLGGWLTSSFSWPWIFAVNVPVGIAVIAGALAWVRESREEGDAGRTADGRTVDDGTADGGASSRLAARRGLDLLGAVLSAGALGLLVFGIIEATTLGWWGEQAPLALGGRELHGPAGLSLAPLVLAAGLLLLLAFVLWERRRGARGQAVLLDLDLFRLPAFAWGNVTAGAVAVGEFGLLFVLPLYLVDVQGLGALQSGGVLAAMAGGAFLSGTLARHLAAAIGAPGTVLVGLGLEVVGVGVLALVLAPASPVLLLIGILVVYGLGLGLASAQLTSTVLAPVPPEQSGQGSATQSTVRQLGTALGTAVSGALLAAGLSARTDDLTGQAAGFGQQLTDSAGSILPALRGQGMAPGVIDQLELVFTDGARIAMAGAAGFLLLGLVGALAVRRAAQGAATVPSGD</sequence>
<keyword evidence="2" id="KW-0813">Transport</keyword>
<evidence type="ECO:0000313" key="9">
    <source>
        <dbReference type="EMBL" id="HJC69900.1"/>
    </source>
</evidence>
<reference evidence="9" key="2">
    <citation type="submission" date="2021-04" db="EMBL/GenBank/DDBJ databases">
        <authorList>
            <person name="Gilroy R."/>
        </authorList>
    </citation>
    <scope>NUCLEOTIDE SEQUENCE</scope>
    <source>
        <strain evidence="9">CHK130-7132</strain>
    </source>
</reference>
<name>A0A9D2Q2W4_9MICO</name>
<feature type="transmembrane region" description="Helical" evidence="7">
    <location>
        <begin position="485"/>
        <end position="504"/>
    </location>
</feature>
<comment type="subcellular location">
    <subcellularLocation>
        <location evidence="1">Cell membrane</location>
        <topology evidence="1">Multi-pass membrane protein</topology>
    </subcellularLocation>
</comment>
<dbReference type="PROSITE" id="PS50850">
    <property type="entry name" value="MFS"/>
    <property type="match status" value="1"/>
</dbReference>
<feature type="compositionally biased region" description="Low complexity" evidence="6">
    <location>
        <begin position="12"/>
        <end position="35"/>
    </location>
</feature>
<evidence type="ECO:0000256" key="6">
    <source>
        <dbReference type="SAM" id="MobiDB-lite"/>
    </source>
</evidence>
<keyword evidence="5 7" id="KW-0472">Membrane</keyword>
<evidence type="ECO:0000256" key="3">
    <source>
        <dbReference type="ARBA" id="ARBA00022692"/>
    </source>
</evidence>
<reference evidence="9" key="1">
    <citation type="journal article" date="2021" name="PeerJ">
        <title>Extensive microbial diversity within the chicken gut microbiome revealed by metagenomics and culture.</title>
        <authorList>
            <person name="Gilroy R."/>
            <person name="Ravi A."/>
            <person name="Getino M."/>
            <person name="Pursley I."/>
            <person name="Horton D.L."/>
            <person name="Alikhan N.F."/>
            <person name="Baker D."/>
            <person name="Gharbi K."/>
            <person name="Hall N."/>
            <person name="Watson M."/>
            <person name="Adriaenssens E.M."/>
            <person name="Foster-Nyarko E."/>
            <person name="Jarju S."/>
            <person name="Secka A."/>
            <person name="Antonio M."/>
            <person name="Oren A."/>
            <person name="Chaudhuri R.R."/>
            <person name="La Ragione R."/>
            <person name="Hildebrand F."/>
            <person name="Pallen M.J."/>
        </authorList>
    </citation>
    <scope>NUCLEOTIDE SEQUENCE</scope>
    <source>
        <strain evidence="9">CHK130-7132</strain>
    </source>
</reference>
<dbReference type="EMBL" id="DWWC01000196">
    <property type="protein sequence ID" value="HJC69900.1"/>
    <property type="molecule type" value="Genomic_DNA"/>
</dbReference>
<dbReference type="InterPro" id="IPR020846">
    <property type="entry name" value="MFS_dom"/>
</dbReference>
<feature type="transmembrane region" description="Helical" evidence="7">
    <location>
        <begin position="439"/>
        <end position="464"/>
    </location>
</feature>
<dbReference type="PANTHER" id="PTHR42718:SF9">
    <property type="entry name" value="MAJOR FACILITATOR SUPERFAMILY MULTIDRUG TRANSPORTER MFSC"/>
    <property type="match status" value="1"/>
</dbReference>
<protein>
    <submittedName>
        <fullName evidence="9">MFS transporter</fullName>
    </submittedName>
</protein>
<dbReference type="CDD" id="cd17321">
    <property type="entry name" value="MFS_MMR_MDR_like"/>
    <property type="match status" value="1"/>
</dbReference>
<feature type="transmembrane region" description="Helical" evidence="7">
    <location>
        <begin position="344"/>
        <end position="368"/>
    </location>
</feature>
<evidence type="ECO:0000256" key="1">
    <source>
        <dbReference type="ARBA" id="ARBA00004651"/>
    </source>
</evidence>
<evidence type="ECO:0000256" key="5">
    <source>
        <dbReference type="ARBA" id="ARBA00023136"/>
    </source>
</evidence>
<accession>A0A9D2Q2W4</accession>
<dbReference type="InterPro" id="IPR036259">
    <property type="entry name" value="MFS_trans_sf"/>
</dbReference>
<feature type="transmembrane region" description="Helical" evidence="7">
    <location>
        <begin position="380"/>
        <end position="401"/>
    </location>
</feature>
<feature type="region of interest" description="Disordered" evidence="6">
    <location>
        <begin position="1"/>
        <end position="37"/>
    </location>
</feature>
<dbReference type="GO" id="GO:0005886">
    <property type="term" value="C:plasma membrane"/>
    <property type="evidence" value="ECO:0007669"/>
    <property type="project" value="UniProtKB-SubCell"/>
</dbReference>
<feature type="transmembrane region" description="Helical" evidence="7">
    <location>
        <begin position="84"/>
        <end position="100"/>
    </location>
</feature>
<feature type="transmembrane region" description="Helical" evidence="7">
    <location>
        <begin position="305"/>
        <end position="324"/>
    </location>
</feature>
<dbReference type="InterPro" id="IPR011701">
    <property type="entry name" value="MFS"/>
</dbReference>
<feature type="transmembrane region" description="Helical" evidence="7">
    <location>
        <begin position="198"/>
        <end position="220"/>
    </location>
</feature>
<keyword evidence="4 7" id="KW-1133">Transmembrane helix</keyword>
<dbReference type="PANTHER" id="PTHR42718">
    <property type="entry name" value="MAJOR FACILITATOR SUPERFAMILY MULTIDRUG TRANSPORTER MFSC"/>
    <property type="match status" value="1"/>
</dbReference>